<dbReference type="GO" id="GO:0005049">
    <property type="term" value="F:nuclear export signal receptor activity"/>
    <property type="evidence" value="ECO:0007669"/>
    <property type="project" value="InterPro"/>
</dbReference>
<keyword evidence="6" id="KW-0653">Protein transport</keyword>
<evidence type="ECO:0000256" key="7">
    <source>
        <dbReference type="ARBA" id="ARBA00023242"/>
    </source>
</evidence>
<feature type="region of interest" description="Disordered" evidence="8">
    <location>
        <begin position="1047"/>
        <end position="1105"/>
    </location>
</feature>
<evidence type="ECO:0000256" key="2">
    <source>
        <dbReference type="ARBA" id="ARBA00004496"/>
    </source>
</evidence>
<evidence type="ECO:0000256" key="6">
    <source>
        <dbReference type="ARBA" id="ARBA00022927"/>
    </source>
</evidence>
<feature type="region of interest" description="Disordered" evidence="8">
    <location>
        <begin position="154"/>
        <end position="185"/>
    </location>
</feature>
<keyword evidence="10" id="KW-1185">Reference proteome</keyword>
<dbReference type="Gene3D" id="1.25.10.10">
    <property type="entry name" value="Leucine-rich Repeat Variant"/>
    <property type="match status" value="1"/>
</dbReference>
<dbReference type="PANTHER" id="PTHR12596:SF2">
    <property type="entry name" value="EXPORTIN-7 ISOFORM X1"/>
    <property type="match status" value="1"/>
</dbReference>
<keyword evidence="7" id="KW-0539">Nucleus</keyword>
<dbReference type="SUPFAM" id="SSF48371">
    <property type="entry name" value="ARM repeat"/>
    <property type="match status" value="1"/>
</dbReference>
<evidence type="ECO:0008006" key="11">
    <source>
        <dbReference type="Google" id="ProtNLM"/>
    </source>
</evidence>
<evidence type="ECO:0000256" key="8">
    <source>
        <dbReference type="SAM" id="MobiDB-lite"/>
    </source>
</evidence>
<comment type="caution">
    <text evidence="9">The sequence shown here is derived from an EMBL/GenBank/DDBJ whole genome shotgun (WGS) entry which is preliminary data.</text>
</comment>
<evidence type="ECO:0000313" key="9">
    <source>
        <dbReference type="EMBL" id="KPI88606.1"/>
    </source>
</evidence>
<feature type="compositionally biased region" description="Gly residues" evidence="8">
    <location>
        <begin position="497"/>
        <end position="508"/>
    </location>
</feature>
<dbReference type="AlphaFoldDB" id="A0A0N0P7B3"/>
<evidence type="ECO:0000256" key="1">
    <source>
        <dbReference type="ARBA" id="ARBA00004123"/>
    </source>
</evidence>
<organism evidence="9 10">
    <name type="scientific">Leptomonas seymouri</name>
    <dbReference type="NCBI Taxonomy" id="5684"/>
    <lineage>
        <taxon>Eukaryota</taxon>
        <taxon>Discoba</taxon>
        <taxon>Euglenozoa</taxon>
        <taxon>Kinetoplastea</taxon>
        <taxon>Metakinetoplastina</taxon>
        <taxon>Trypanosomatida</taxon>
        <taxon>Trypanosomatidae</taxon>
        <taxon>Leishmaniinae</taxon>
        <taxon>Leptomonas</taxon>
    </lineage>
</organism>
<feature type="compositionally biased region" description="Gly residues" evidence="8">
    <location>
        <begin position="1080"/>
        <end position="1096"/>
    </location>
</feature>
<evidence type="ECO:0000313" key="10">
    <source>
        <dbReference type="Proteomes" id="UP000038009"/>
    </source>
</evidence>
<dbReference type="InterPro" id="IPR044189">
    <property type="entry name" value="XPO4/7-like"/>
</dbReference>
<feature type="region of interest" description="Disordered" evidence="8">
    <location>
        <begin position="492"/>
        <end position="513"/>
    </location>
</feature>
<evidence type="ECO:0000256" key="5">
    <source>
        <dbReference type="ARBA" id="ARBA00022490"/>
    </source>
</evidence>
<dbReference type="GO" id="GO:0005737">
    <property type="term" value="C:cytoplasm"/>
    <property type="evidence" value="ECO:0007669"/>
    <property type="project" value="UniProtKB-SubCell"/>
</dbReference>
<comment type="similarity">
    <text evidence="3">Belongs to the exportin family.</text>
</comment>
<gene>
    <name evidence="9" type="ORF">ABL78_2274</name>
</gene>
<dbReference type="GO" id="GO:0005643">
    <property type="term" value="C:nuclear pore"/>
    <property type="evidence" value="ECO:0007669"/>
    <property type="project" value="TreeGrafter"/>
</dbReference>
<comment type="subcellular location">
    <subcellularLocation>
        <location evidence="2">Cytoplasm</location>
    </subcellularLocation>
    <subcellularLocation>
        <location evidence="1">Nucleus</location>
    </subcellularLocation>
</comment>
<dbReference type="InterPro" id="IPR011989">
    <property type="entry name" value="ARM-like"/>
</dbReference>
<sequence>MGSVEEINALAECLYANPDRSARQQAEERLNTLTQENADVTPLKAIFAQSSCQYALLFVAQGVVKWFKANRKWLSEEQRYDVVVQMCGGCVQRVSLAGAPRHVVLALMSAYAKLTKLCFEMGNFLNDAVTFALQMLYDTSPAYSRHVNQNGGCGTAGPSESNAQSGGCAGSSGSTPRPAGSSSGAGGTGIVGYGLINHSRLPHTMLSSDEERSRLNHIALVLLSTLVNEFSKYDSSKQQTFMNFSTHRRCSNNFRDECLLDVFTAAIAELEEVNYASVTIAEVLELVKDIMTFDFMAITVDETEEALSAQFPSTWKEVLLAPRTQQVLWGQHAALPFPFCGTLLTGLTSLCGIRRTFFDSTDDRVHYLDSTLGYLVNIMQLTDGRLKVPSYVSELGESCYRLVAPFGYRDLHLSCAFQPFMNGVRAISLDVFRIPFGQPGSFTTATTLLNFWSRLATSRRTFSLSEDSPKDLELISPELVACFFESRMQGSSSRGGQAAGSGGGGDGGNVNSSTIEYAMEDDEDFEATMDSILAQTEAIGNLAVLDHVRTMELLANYVNHTLGPSVLNSANATAWLFYLAAGLVRHVLSAVEEPAVEACSMFFVFCVDCANHRRNSGGSAVGSPLYSPFVERALLHFLTVTQSVLSSSRLHEALGTVVTNVFQSRTALFQFILNNTGHNIMRRVNGIHDEESAQIIRESIELILNACTDIPSSMLAELHLELPPAVELPLAQSRQTYKLRTNLHAMLWRLSSSGSYSTDALFAFLQPIELCIQSTLSGGGGNDALYTAGWMRDLRGVVLSLRDVADGLSDLVEWTCDHASSFHECLNRPAAQNSMVIISFLRLLEEIVTQIGGRYTLPCCTAHNSCGLLLFRHICSLMQSVIERCITDDHIQRVTSKGGGGMADGAYEMMLKPLALSFSILRKCIQGGFVPLGAMYYYNDDTYDNMLLGMLRMVGVFPFIYFKAYGKVSYAVVNVLRTISEEFAFRPLTKLDAGELEKVVSFVVYLCEDVDTQTGTLLHGLSFLSFIAGLIREVKALSTQNVSPAMDARAHGMSGTPPPSPMQLPSFYASPSGRLSGTPGSIGGRSGGGGGAGGRSAGPSPPRSTRLAREALARTLEPFSSLWERLISVAMNVIVCQDRALSVSCAVVYPIFETHPPFWYSFVESFVRTYPDRKQSAVREALSTLSHAAESQDKFFSEVFTFRQMMRNL</sequence>
<reference evidence="9 10" key="1">
    <citation type="journal article" date="2015" name="PLoS Pathog.">
        <title>Leptomonas seymouri: Adaptations to the Dixenous Life Cycle Analyzed by Genome Sequencing, Transcriptome Profiling and Co-infection with Leishmania donovani.</title>
        <authorList>
            <person name="Kraeva N."/>
            <person name="Butenko A."/>
            <person name="Hlavacova J."/>
            <person name="Kostygov A."/>
            <person name="Myskova J."/>
            <person name="Grybchuk D."/>
            <person name="Lestinova T."/>
            <person name="Votypka J."/>
            <person name="Volf P."/>
            <person name="Opperdoes F."/>
            <person name="Flegontov P."/>
            <person name="Lukes J."/>
            <person name="Yurchenko V."/>
        </authorList>
    </citation>
    <scope>NUCLEOTIDE SEQUENCE [LARGE SCALE GENOMIC DNA]</scope>
    <source>
        <strain evidence="9 10">ATCC 30220</strain>
    </source>
</reference>
<dbReference type="InterPro" id="IPR016024">
    <property type="entry name" value="ARM-type_fold"/>
</dbReference>
<dbReference type="OMA" id="QCITDEH"/>
<dbReference type="EMBL" id="LJSK01000045">
    <property type="protein sequence ID" value="KPI88606.1"/>
    <property type="molecule type" value="Genomic_DNA"/>
</dbReference>
<proteinExistence type="inferred from homology"/>
<accession>A0A0N0P7B3</accession>
<evidence type="ECO:0000256" key="4">
    <source>
        <dbReference type="ARBA" id="ARBA00022448"/>
    </source>
</evidence>
<dbReference type="PANTHER" id="PTHR12596">
    <property type="entry name" value="EXPORTIN 4,7-RELATED"/>
    <property type="match status" value="1"/>
</dbReference>
<dbReference type="VEuPathDB" id="TriTrypDB:Lsey_0045_0080"/>
<dbReference type="OrthoDB" id="244158at2759"/>
<evidence type="ECO:0000256" key="3">
    <source>
        <dbReference type="ARBA" id="ARBA00009466"/>
    </source>
</evidence>
<keyword evidence="4" id="KW-0813">Transport</keyword>
<protein>
    <recommendedName>
        <fullName evidence="11">Importin N-terminal domain-containing protein</fullName>
    </recommendedName>
</protein>
<keyword evidence="5" id="KW-0963">Cytoplasm</keyword>
<dbReference type="Proteomes" id="UP000038009">
    <property type="component" value="Unassembled WGS sequence"/>
</dbReference>
<feature type="compositionally biased region" description="Low complexity" evidence="8">
    <location>
        <begin position="171"/>
        <end position="182"/>
    </location>
</feature>
<name>A0A0N0P7B3_LEPSE</name>
<dbReference type="GO" id="GO:0006611">
    <property type="term" value="P:protein export from nucleus"/>
    <property type="evidence" value="ECO:0007669"/>
    <property type="project" value="TreeGrafter"/>
</dbReference>